<evidence type="ECO:0000256" key="3">
    <source>
        <dbReference type="ARBA" id="ARBA00038984"/>
    </source>
</evidence>
<proteinExistence type="inferred from homology"/>
<dbReference type="STRING" id="5286.A0A0K3CIF9"/>
<dbReference type="GO" id="GO:0000166">
    <property type="term" value="F:nucleotide binding"/>
    <property type="evidence" value="ECO:0007669"/>
    <property type="project" value="InterPro"/>
</dbReference>
<dbReference type="AlphaFoldDB" id="A0A0K3CIF9"/>
<reference evidence="8 10" key="2">
    <citation type="journal article" date="2018" name="Elife">
        <title>Functional genomics of lipid metabolism in the oleaginous yeast Rhodosporidium toruloides.</title>
        <authorList>
            <person name="Coradetti S.T."/>
            <person name="Pinel D."/>
            <person name="Geiselman G."/>
            <person name="Ito M."/>
            <person name="Mondo S."/>
            <person name="Reilly M.C."/>
            <person name="Cheng Y.F."/>
            <person name="Bauer S."/>
            <person name="Grigoriev I."/>
            <person name="Gladden J.M."/>
            <person name="Simmons B.A."/>
            <person name="Brem R."/>
            <person name="Arkin A.P."/>
            <person name="Skerker J.M."/>
        </authorList>
    </citation>
    <scope>NUCLEOTIDE SEQUENCE [LARGE SCALE GENOMIC DNA]</scope>
    <source>
        <strain evidence="8 10">NBRC 0880</strain>
    </source>
</reference>
<dbReference type="SUPFAM" id="SSF51735">
    <property type="entry name" value="NAD(P)-binding Rossmann-fold domains"/>
    <property type="match status" value="1"/>
</dbReference>
<dbReference type="PANTHER" id="PTHR22604">
    <property type="entry name" value="OXIDOREDUCTASES"/>
    <property type="match status" value="1"/>
</dbReference>
<dbReference type="OrthoDB" id="2129491at2759"/>
<comment type="similarity">
    <text evidence="1">Belongs to the Gfo/Idh/MocA family.</text>
</comment>
<dbReference type="PANTHER" id="PTHR22604:SF105">
    <property type="entry name" value="TRANS-1,2-DIHYDROBENZENE-1,2-DIOL DEHYDROGENASE"/>
    <property type="match status" value="1"/>
</dbReference>
<sequence length="385" mass="42884">MVYTLRWGILSTGRIATEFSLDLLIDPSTRQVSDVAHRIVAVGSRSKDSAQKFVDNVWNEAGVKEGKDQVKLYGSYDELFADEEVDCIYIGTPHSHHYANSHAALSAGKNVLCEKSLVVNAAQAKALIDLARSKDLFLMEAVWLRFQPCMLKMKELLPTIGELRGASAELCCNFAPQERTELDARLFNPKLAGGALLDLGPYPWTHLALALLPPSSSSTEPLPVPKITSSMVKTSTGVDRAVVAGISFTQPDGREVLGSFVTAQDRQSPITRCSLIQGSHSFIEIGGPPIRPWSITVTRWKNEENLSLSRTMPDETETFDFREQPGRMRGYAWEADEVARCIRDGKKESERMPLRDSLLMMQVFDEIRRQHDFAFPAEIESVELP</sequence>
<dbReference type="Pfam" id="PF01408">
    <property type="entry name" value="GFO_IDH_MocA"/>
    <property type="match status" value="1"/>
</dbReference>
<keyword evidence="2" id="KW-0560">Oxidoreductase</keyword>
<evidence type="ECO:0000259" key="6">
    <source>
        <dbReference type="Pfam" id="PF01408"/>
    </source>
</evidence>
<dbReference type="EMBL" id="CWKI01000010">
    <property type="protein sequence ID" value="CTR09439.1"/>
    <property type="molecule type" value="Genomic_DNA"/>
</dbReference>
<keyword evidence="9" id="KW-1185">Reference proteome</keyword>
<gene>
    <name evidence="7" type="primary">FGENESH: predicted gene_10.137</name>
    <name evidence="8" type="ORF">AAT19DRAFT_9463</name>
    <name evidence="7" type="ORF">BN2166_0053000</name>
</gene>
<evidence type="ECO:0000313" key="8">
    <source>
        <dbReference type="EMBL" id="PRQ72124.1"/>
    </source>
</evidence>
<dbReference type="GO" id="GO:0047837">
    <property type="term" value="F:D-xylose 1-dehydrogenase (NADP+) activity"/>
    <property type="evidence" value="ECO:0007669"/>
    <property type="project" value="UniProtKB-EC"/>
</dbReference>
<evidence type="ECO:0000313" key="10">
    <source>
        <dbReference type="Proteomes" id="UP000239560"/>
    </source>
</evidence>
<accession>A0A0K3CIF9</accession>
<feature type="domain" description="Gfo/Idh/MocA-like oxidoreductase N-terminal" evidence="6">
    <location>
        <begin position="6"/>
        <end position="139"/>
    </location>
</feature>
<dbReference type="SUPFAM" id="SSF55347">
    <property type="entry name" value="Glyceraldehyde-3-phosphate dehydrogenase-like, C-terminal domain"/>
    <property type="match status" value="1"/>
</dbReference>
<evidence type="ECO:0000256" key="2">
    <source>
        <dbReference type="ARBA" id="ARBA00023002"/>
    </source>
</evidence>
<name>A0A0K3CIF9_RHOTO</name>
<dbReference type="EC" id="1.1.1.179" evidence="3"/>
<evidence type="ECO:0000256" key="1">
    <source>
        <dbReference type="ARBA" id="ARBA00010928"/>
    </source>
</evidence>
<dbReference type="Gene3D" id="3.40.50.720">
    <property type="entry name" value="NAD(P)-binding Rossmann-like Domain"/>
    <property type="match status" value="1"/>
</dbReference>
<dbReference type="Proteomes" id="UP000239560">
    <property type="component" value="Unassembled WGS sequence"/>
</dbReference>
<dbReference type="Proteomes" id="UP000199069">
    <property type="component" value="Unassembled WGS sequence"/>
</dbReference>
<evidence type="ECO:0000256" key="5">
    <source>
        <dbReference type="ARBA" id="ARBA00049233"/>
    </source>
</evidence>
<dbReference type="InterPro" id="IPR036291">
    <property type="entry name" value="NAD(P)-bd_dom_sf"/>
</dbReference>
<comment type="catalytic activity">
    <reaction evidence="5">
        <text>D-xylose + NADP(+) = D-xylono-1,5-lactone + NADPH + H(+)</text>
        <dbReference type="Rhea" id="RHEA:22000"/>
        <dbReference type="ChEBI" id="CHEBI:15378"/>
        <dbReference type="ChEBI" id="CHEBI:15867"/>
        <dbReference type="ChEBI" id="CHEBI:53455"/>
        <dbReference type="ChEBI" id="CHEBI:57783"/>
        <dbReference type="ChEBI" id="CHEBI:58349"/>
        <dbReference type="EC" id="1.1.1.179"/>
    </reaction>
</comment>
<protein>
    <recommendedName>
        <fullName evidence="3">D-xylose 1-dehydrogenase (NADP(+), D-xylono-1,5-lactone-forming)</fullName>
        <ecNumber evidence="3">1.1.1.179</ecNumber>
    </recommendedName>
    <alternativeName>
        <fullName evidence="4">D-xylose-NADP dehydrogenase</fullName>
    </alternativeName>
</protein>
<evidence type="ECO:0000313" key="9">
    <source>
        <dbReference type="Proteomes" id="UP000199069"/>
    </source>
</evidence>
<dbReference type="EMBL" id="LCTV02000010">
    <property type="protein sequence ID" value="PRQ72124.1"/>
    <property type="molecule type" value="Genomic_DNA"/>
</dbReference>
<reference evidence="7 9" key="1">
    <citation type="submission" date="2015-07" db="EMBL/GenBank/DDBJ databases">
        <authorList>
            <person name="Cajimat M.N.B."/>
            <person name="Milazzo M.L."/>
            <person name="Fulhorst C.F."/>
        </authorList>
    </citation>
    <scope>NUCLEOTIDE SEQUENCE [LARGE SCALE GENOMIC DNA]</scope>
    <source>
        <strain evidence="7">Single colony</strain>
    </source>
</reference>
<dbReference type="InterPro" id="IPR050984">
    <property type="entry name" value="Gfo/Idh/MocA_domain"/>
</dbReference>
<dbReference type="InterPro" id="IPR000683">
    <property type="entry name" value="Gfo/Idh/MocA-like_OxRdtase_N"/>
</dbReference>
<evidence type="ECO:0000313" key="7">
    <source>
        <dbReference type="EMBL" id="CTR09439.1"/>
    </source>
</evidence>
<evidence type="ECO:0000256" key="4">
    <source>
        <dbReference type="ARBA" id="ARBA00042988"/>
    </source>
</evidence>
<dbReference type="Gene3D" id="3.30.360.10">
    <property type="entry name" value="Dihydrodipicolinate Reductase, domain 2"/>
    <property type="match status" value="1"/>
</dbReference>
<dbReference type="OMA" id="CPSKYRI"/>
<organism evidence="7 9">
    <name type="scientific">Rhodotorula toruloides</name>
    <name type="common">Yeast</name>
    <name type="synonym">Rhodosporidium toruloides</name>
    <dbReference type="NCBI Taxonomy" id="5286"/>
    <lineage>
        <taxon>Eukaryota</taxon>
        <taxon>Fungi</taxon>
        <taxon>Dikarya</taxon>
        <taxon>Basidiomycota</taxon>
        <taxon>Pucciniomycotina</taxon>
        <taxon>Microbotryomycetes</taxon>
        <taxon>Sporidiobolales</taxon>
        <taxon>Sporidiobolaceae</taxon>
        <taxon>Rhodotorula</taxon>
    </lineage>
</organism>